<evidence type="ECO:0000313" key="3">
    <source>
        <dbReference type="Proteomes" id="UP000294947"/>
    </source>
</evidence>
<comment type="caution">
    <text evidence="2">The sequence shown here is derived from an EMBL/GenBank/DDBJ whole genome shotgun (WGS) entry which is preliminary data.</text>
</comment>
<proteinExistence type="predicted"/>
<evidence type="ECO:0000256" key="1">
    <source>
        <dbReference type="SAM" id="Phobius"/>
    </source>
</evidence>
<gene>
    <name evidence="2" type="ORF">E1288_16460</name>
</gene>
<accession>A0A4R4Z3Z4</accession>
<evidence type="ECO:0000313" key="2">
    <source>
        <dbReference type="EMBL" id="TDD50782.1"/>
    </source>
</evidence>
<organism evidence="2 3">
    <name type="scientific">Saccharopolyspora elongata</name>
    <dbReference type="NCBI Taxonomy" id="2530387"/>
    <lineage>
        <taxon>Bacteria</taxon>
        <taxon>Bacillati</taxon>
        <taxon>Actinomycetota</taxon>
        <taxon>Actinomycetes</taxon>
        <taxon>Pseudonocardiales</taxon>
        <taxon>Pseudonocardiaceae</taxon>
        <taxon>Saccharopolyspora</taxon>
    </lineage>
</organism>
<keyword evidence="1" id="KW-1133">Transmembrane helix</keyword>
<keyword evidence="1" id="KW-0472">Membrane</keyword>
<dbReference type="Proteomes" id="UP000294947">
    <property type="component" value="Unassembled WGS sequence"/>
</dbReference>
<name>A0A4R4Z3Z4_9PSEU</name>
<feature type="transmembrane region" description="Helical" evidence="1">
    <location>
        <begin position="12"/>
        <end position="35"/>
    </location>
</feature>
<sequence length="122" mass="13488">MSLEWRSRIYAALFLLGVGETLVDTVYSTLVPALVPQQLLGRANARLMLTFLLNNQLLGPLMFAAGSAMPLGFHALTFALRALIVARIRHVEAPRSHRRRIRCAPRSPKAWRGWGVTPGCAP</sequence>
<dbReference type="EMBL" id="SMKW01000019">
    <property type="protein sequence ID" value="TDD50782.1"/>
    <property type="molecule type" value="Genomic_DNA"/>
</dbReference>
<dbReference type="InterPro" id="IPR036259">
    <property type="entry name" value="MFS_trans_sf"/>
</dbReference>
<reference evidence="2 3" key="1">
    <citation type="submission" date="2019-03" db="EMBL/GenBank/DDBJ databases">
        <title>Draft genome sequences of novel Actinobacteria.</title>
        <authorList>
            <person name="Sahin N."/>
            <person name="Ay H."/>
            <person name="Saygin H."/>
        </authorList>
    </citation>
    <scope>NUCLEOTIDE SEQUENCE [LARGE SCALE GENOMIC DNA]</scope>
    <source>
        <strain evidence="2 3">7K502</strain>
    </source>
</reference>
<keyword evidence="1" id="KW-0812">Transmembrane</keyword>
<dbReference type="AlphaFoldDB" id="A0A4R4Z3Z4"/>
<keyword evidence="3" id="KW-1185">Reference proteome</keyword>
<dbReference type="SUPFAM" id="SSF103473">
    <property type="entry name" value="MFS general substrate transporter"/>
    <property type="match status" value="1"/>
</dbReference>
<evidence type="ECO:0008006" key="4">
    <source>
        <dbReference type="Google" id="ProtNLM"/>
    </source>
</evidence>
<protein>
    <recommendedName>
        <fullName evidence="4">MFS transporter</fullName>
    </recommendedName>
</protein>